<protein>
    <recommendedName>
        <fullName evidence="2">Ubiquitin-like domain-containing protein</fullName>
    </recommendedName>
</protein>
<dbReference type="Gene3D" id="3.10.20.90">
    <property type="entry name" value="Phosphatidylinositol 3-kinase Catalytic Subunit, Chain A, domain 1"/>
    <property type="match status" value="1"/>
</dbReference>
<reference evidence="3 4" key="1">
    <citation type="submission" date="2023-08" db="EMBL/GenBank/DDBJ databases">
        <title>Annotated Genome Sequence of Vanrija albida AlHP1.</title>
        <authorList>
            <person name="Herzog R."/>
        </authorList>
    </citation>
    <scope>NUCLEOTIDE SEQUENCE [LARGE SCALE GENOMIC DNA]</scope>
    <source>
        <strain evidence="3 4">AlHP1</strain>
    </source>
</reference>
<dbReference type="SUPFAM" id="SSF54236">
    <property type="entry name" value="Ubiquitin-like"/>
    <property type="match status" value="1"/>
</dbReference>
<comment type="caution">
    <text evidence="3">The sequence shown here is derived from an EMBL/GenBank/DDBJ whole genome shotgun (WGS) entry which is preliminary data.</text>
</comment>
<dbReference type="InterPro" id="IPR022617">
    <property type="entry name" value="Rad60/SUMO-like_dom"/>
</dbReference>
<dbReference type="EMBL" id="JBBXJM010000003">
    <property type="protein sequence ID" value="KAL1409489.1"/>
    <property type="molecule type" value="Genomic_DNA"/>
</dbReference>
<dbReference type="CDD" id="cd01763">
    <property type="entry name" value="Ubl_SUMO_like"/>
    <property type="match status" value="1"/>
</dbReference>
<feature type="domain" description="Ubiquitin-like" evidence="2">
    <location>
        <begin position="119"/>
        <end position="195"/>
    </location>
</feature>
<name>A0ABR3Q431_9TREE</name>
<evidence type="ECO:0000259" key="2">
    <source>
        <dbReference type="PROSITE" id="PS50053"/>
    </source>
</evidence>
<keyword evidence="4" id="KW-1185">Reference proteome</keyword>
<sequence length="409" mass="44851">MSCRAPPPPNAPLPPTLPQVGGDLAGGPSENENQDSNDDTFFLPPTEAEVFAFLEDAVLNSTVPPEEDPEALVPVPLEEGPQLPAVLDVKPAGLAVKQSVDFARIRDPNWWLTAPPRFFQITLKGSKEGTQHYEVPIWVSSATSTVDLLAYLCSNYGYEAQTVRLVHQGQQLTASDTMRSLEVEPEDDIDVFVEMLVPLDASPTLLTMSCELPANTPTALNLDDFPNFPLPLNLDDIPDFSRPLSEAEIEQFLELVVSVENCALEPQDTSPTPVVDVVPAVIDSVLFMAPPAAPGPAPDLNVPAHMDVSPSDPFAHPDPSDLFAQPDISDLFAQPDPSGPVLRPVDFQHLRRPKLRYRPRRGYFKIALSGLDALMNEHEVRVWVEPGVSGFDLKHYLRDSFGYDPALVW</sequence>
<dbReference type="Pfam" id="PF11976">
    <property type="entry name" value="Rad60-SLD"/>
    <property type="match status" value="1"/>
</dbReference>
<dbReference type="Proteomes" id="UP001565368">
    <property type="component" value="Unassembled WGS sequence"/>
</dbReference>
<dbReference type="GeneID" id="95984515"/>
<dbReference type="InterPro" id="IPR029071">
    <property type="entry name" value="Ubiquitin-like_domsf"/>
</dbReference>
<feature type="compositionally biased region" description="Pro residues" evidence="1">
    <location>
        <begin position="1"/>
        <end position="17"/>
    </location>
</feature>
<evidence type="ECO:0000256" key="1">
    <source>
        <dbReference type="SAM" id="MobiDB-lite"/>
    </source>
</evidence>
<dbReference type="RefSeq" id="XP_069209433.1">
    <property type="nucleotide sequence ID" value="XM_069352015.1"/>
</dbReference>
<feature type="region of interest" description="Disordered" evidence="1">
    <location>
        <begin position="1"/>
        <end position="42"/>
    </location>
</feature>
<evidence type="ECO:0000313" key="4">
    <source>
        <dbReference type="Proteomes" id="UP001565368"/>
    </source>
</evidence>
<evidence type="ECO:0000313" key="3">
    <source>
        <dbReference type="EMBL" id="KAL1409489.1"/>
    </source>
</evidence>
<accession>A0ABR3Q431</accession>
<gene>
    <name evidence="3" type="ORF">Q8F55_003472</name>
</gene>
<proteinExistence type="predicted"/>
<organism evidence="3 4">
    <name type="scientific">Vanrija albida</name>
    <dbReference type="NCBI Taxonomy" id="181172"/>
    <lineage>
        <taxon>Eukaryota</taxon>
        <taxon>Fungi</taxon>
        <taxon>Dikarya</taxon>
        <taxon>Basidiomycota</taxon>
        <taxon>Agaricomycotina</taxon>
        <taxon>Tremellomycetes</taxon>
        <taxon>Trichosporonales</taxon>
        <taxon>Trichosporonaceae</taxon>
        <taxon>Vanrija</taxon>
    </lineage>
</organism>
<dbReference type="PROSITE" id="PS50053">
    <property type="entry name" value="UBIQUITIN_2"/>
    <property type="match status" value="1"/>
</dbReference>
<dbReference type="InterPro" id="IPR000626">
    <property type="entry name" value="Ubiquitin-like_dom"/>
</dbReference>